<dbReference type="Proteomes" id="UP000608850">
    <property type="component" value="Unassembled WGS sequence"/>
</dbReference>
<dbReference type="RefSeq" id="WP_188877456.1">
    <property type="nucleotide sequence ID" value="NZ_BMOQ01000003.1"/>
</dbReference>
<gene>
    <name evidence="2" type="ORF">GCM10009021_09720</name>
</gene>
<dbReference type="EMBL" id="BMOQ01000003">
    <property type="protein sequence ID" value="GGN11789.1"/>
    <property type="molecule type" value="Genomic_DNA"/>
</dbReference>
<keyword evidence="3" id="KW-1185">Reference proteome</keyword>
<protein>
    <submittedName>
        <fullName evidence="2">Uncharacterized protein</fullName>
    </submittedName>
</protein>
<feature type="compositionally biased region" description="Basic and acidic residues" evidence="1">
    <location>
        <begin position="14"/>
        <end position="27"/>
    </location>
</feature>
<evidence type="ECO:0000313" key="3">
    <source>
        <dbReference type="Proteomes" id="UP000608850"/>
    </source>
</evidence>
<evidence type="ECO:0000313" key="2">
    <source>
        <dbReference type="EMBL" id="GGN11789.1"/>
    </source>
</evidence>
<sequence length="52" mass="5456">MNGGEREAEEDLTEERAGGEAEDARAIQRDAGAVAEGVTGCGHRSHVHAVRP</sequence>
<proteinExistence type="predicted"/>
<accession>A0A830G9K9</accession>
<name>A0A830G9K9_9EURY</name>
<reference evidence="2 3" key="1">
    <citation type="journal article" date="2019" name="Int. J. Syst. Evol. Microbiol.">
        <title>The Global Catalogue of Microorganisms (GCM) 10K type strain sequencing project: providing services to taxonomists for standard genome sequencing and annotation.</title>
        <authorList>
            <consortium name="The Broad Institute Genomics Platform"/>
            <consortium name="The Broad Institute Genome Sequencing Center for Infectious Disease"/>
            <person name="Wu L."/>
            <person name="Ma J."/>
        </authorList>
    </citation>
    <scope>NUCLEOTIDE SEQUENCE [LARGE SCALE GENOMIC DNA]</scope>
    <source>
        <strain evidence="2 3">JCM 16331</strain>
    </source>
</reference>
<dbReference type="AlphaFoldDB" id="A0A830G9K9"/>
<evidence type="ECO:0000256" key="1">
    <source>
        <dbReference type="SAM" id="MobiDB-lite"/>
    </source>
</evidence>
<comment type="caution">
    <text evidence="2">The sequence shown here is derived from an EMBL/GenBank/DDBJ whole genome shotgun (WGS) entry which is preliminary data.</text>
</comment>
<organism evidence="2 3">
    <name type="scientific">Halarchaeum nitratireducens</name>
    <dbReference type="NCBI Taxonomy" id="489913"/>
    <lineage>
        <taxon>Archaea</taxon>
        <taxon>Methanobacteriati</taxon>
        <taxon>Methanobacteriota</taxon>
        <taxon>Stenosarchaea group</taxon>
        <taxon>Halobacteria</taxon>
        <taxon>Halobacteriales</taxon>
        <taxon>Halobacteriaceae</taxon>
    </lineage>
</organism>
<feature type="region of interest" description="Disordered" evidence="1">
    <location>
        <begin position="1"/>
        <end position="27"/>
    </location>
</feature>